<dbReference type="EMBL" id="CM045767">
    <property type="protein sequence ID" value="KAI7998891.1"/>
    <property type="molecule type" value="Genomic_DNA"/>
</dbReference>
<protein>
    <submittedName>
        <fullName evidence="1">Uncharacterized protein</fullName>
    </submittedName>
</protein>
<reference evidence="1 2" key="1">
    <citation type="journal article" date="2022" name="Plant J.">
        <title>Chromosome-level genome of Camellia lanceoleosa provides a valuable resource for understanding genome evolution and self-incompatibility.</title>
        <authorList>
            <person name="Gong W."/>
            <person name="Xiao S."/>
            <person name="Wang L."/>
            <person name="Liao Z."/>
            <person name="Chang Y."/>
            <person name="Mo W."/>
            <person name="Hu G."/>
            <person name="Li W."/>
            <person name="Zhao G."/>
            <person name="Zhu H."/>
            <person name="Hu X."/>
            <person name="Ji K."/>
            <person name="Xiang X."/>
            <person name="Song Q."/>
            <person name="Yuan D."/>
            <person name="Jin S."/>
            <person name="Zhang L."/>
        </authorList>
    </citation>
    <scope>NUCLEOTIDE SEQUENCE [LARGE SCALE GENOMIC DNA]</scope>
    <source>
        <strain evidence="1">SQ_2022a</strain>
    </source>
</reference>
<proteinExistence type="predicted"/>
<evidence type="ECO:0000313" key="1">
    <source>
        <dbReference type="EMBL" id="KAI7998891.1"/>
    </source>
</evidence>
<name>A0ACC0GCN2_9ERIC</name>
<accession>A0ACC0GCN2</accession>
<organism evidence="1 2">
    <name type="scientific">Camellia lanceoleosa</name>
    <dbReference type="NCBI Taxonomy" id="1840588"/>
    <lineage>
        <taxon>Eukaryota</taxon>
        <taxon>Viridiplantae</taxon>
        <taxon>Streptophyta</taxon>
        <taxon>Embryophyta</taxon>
        <taxon>Tracheophyta</taxon>
        <taxon>Spermatophyta</taxon>
        <taxon>Magnoliopsida</taxon>
        <taxon>eudicotyledons</taxon>
        <taxon>Gunneridae</taxon>
        <taxon>Pentapetalae</taxon>
        <taxon>asterids</taxon>
        <taxon>Ericales</taxon>
        <taxon>Theaceae</taxon>
        <taxon>Camellia</taxon>
    </lineage>
</organism>
<dbReference type="Proteomes" id="UP001060215">
    <property type="component" value="Chromosome 10"/>
</dbReference>
<gene>
    <name evidence="1" type="ORF">LOK49_LG10G00894</name>
</gene>
<keyword evidence="2" id="KW-1185">Reference proteome</keyword>
<comment type="caution">
    <text evidence="1">The sequence shown here is derived from an EMBL/GenBank/DDBJ whole genome shotgun (WGS) entry which is preliminary data.</text>
</comment>
<sequence length="72" mass="8091">MVLLGITLPELDMLDTFEDVEYNKCTVEVSLMEGLSPLNFYIEDEFHHATRGGARGVKSITNYVPGKWGLDN</sequence>
<evidence type="ECO:0000313" key="2">
    <source>
        <dbReference type="Proteomes" id="UP001060215"/>
    </source>
</evidence>